<dbReference type="OrthoDB" id="47801at2759"/>
<keyword evidence="9" id="KW-1185">Reference proteome</keyword>
<dbReference type="AlphaFoldDB" id="A0A8J5GBS7"/>
<sequence>MEQPRPSHPPVCIDPELGLLAGSSANQDPDIVELSQSAAWTAGQSKRERNLVIPHEVIELDGEDDTDGVMIIGESTSDYKDKQPVGYDNSWQKQIKDPLSANPVISSANIGSSQSFEGDLYYLDDYEYDYEEDDCDYYYDYGADMSEKDSNLVLAAKFDGIDLPTGVEAPEPWFKNPAAEEPKKNKKIIVEDEIDVNYKSFKQFDTVREHSDHYFSRPELLKTVPTVMKINPSKDWAKRIQHEWKVLEKDLPETIYVRVYEDRMDILRSVIIGAAGTPYHDGLFFFDVYFPPQYPQVPPIVHYHSGGLRLNPNLYDCGKVCLSLLNTWSGTGCERWNPSNSTMLQVLVSIQALVLNAKPYFNEPGYAPTANTQYGEQKSLTYNEDTFLFSCTTMLYSLRKPPMHFGDFVAGHFRNRGRTILVSCKAYMDGAQVGCVVGEGVQDVDEGDKSCSATFKASLKKLFEDLLMEFTVKGADCDEFLAQKVEDGMSKRANTTLRL</sequence>
<accession>A0A8J5GBS7</accession>
<keyword evidence="4" id="KW-0833">Ubl conjugation pathway</keyword>
<dbReference type="InterPro" id="IPR000608">
    <property type="entry name" value="UBC"/>
</dbReference>
<comment type="caution">
    <text evidence="8">The sequence shown here is derived from an EMBL/GenBank/DDBJ whole genome shotgun (WGS) entry which is preliminary data.</text>
</comment>
<dbReference type="EMBL" id="JACMSC010000010">
    <property type="protein sequence ID" value="KAG6504216.1"/>
    <property type="molecule type" value="Genomic_DNA"/>
</dbReference>
<dbReference type="Pfam" id="PF00179">
    <property type="entry name" value="UQ_con"/>
    <property type="match status" value="1"/>
</dbReference>
<dbReference type="EC" id="2.3.2.23" evidence="1"/>
<dbReference type="PANTHER" id="PTHR46116">
    <property type="entry name" value="(E3-INDEPENDENT) E2 UBIQUITIN-CONJUGATING ENZYME"/>
    <property type="match status" value="1"/>
</dbReference>
<dbReference type="FunFam" id="3.10.110.10:FF:000028">
    <property type="entry name" value="Probable ubiquitin-conjugating enzyme E2 23"/>
    <property type="match status" value="1"/>
</dbReference>
<evidence type="ECO:0000256" key="1">
    <source>
        <dbReference type="ARBA" id="ARBA00012486"/>
    </source>
</evidence>
<dbReference type="Proteomes" id="UP000734854">
    <property type="component" value="Unassembled WGS sequence"/>
</dbReference>
<dbReference type="GO" id="GO:0005524">
    <property type="term" value="F:ATP binding"/>
    <property type="evidence" value="ECO:0007669"/>
    <property type="project" value="UniProtKB-KW"/>
</dbReference>
<dbReference type="CDD" id="cd23837">
    <property type="entry name" value="UBCc_UBE2O"/>
    <property type="match status" value="1"/>
</dbReference>
<reference evidence="8 9" key="1">
    <citation type="submission" date="2020-08" db="EMBL/GenBank/DDBJ databases">
        <title>Plant Genome Project.</title>
        <authorList>
            <person name="Zhang R.-G."/>
        </authorList>
    </citation>
    <scope>NUCLEOTIDE SEQUENCE [LARGE SCALE GENOMIC DNA]</scope>
    <source>
        <tissue evidence="8">Rhizome</tissue>
    </source>
</reference>
<dbReference type="SMART" id="SM00212">
    <property type="entry name" value="UBCc"/>
    <property type="match status" value="1"/>
</dbReference>
<keyword evidence="2" id="KW-0808">Transferase</keyword>
<evidence type="ECO:0000313" key="8">
    <source>
        <dbReference type="EMBL" id="KAG6504216.1"/>
    </source>
</evidence>
<evidence type="ECO:0000256" key="2">
    <source>
        <dbReference type="ARBA" id="ARBA00022679"/>
    </source>
</evidence>
<protein>
    <recommendedName>
        <fullName evidence="1">E2 ubiquitin-conjugating enzyme</fullName>
        <ecNumber evidence="1">2.3.2.23</ecNumber>
    </recommendedName>
</protein>
<dbReference type="PROSITE" id="PS50127">
    <property type="entry name" value="UBC_2"/>
    <property type="match status" value="1"/>
</dbReference>
<keyword evidence="3" id="KW-0547">Nucleotide-binding</keyword>
<keyword evidence="5" id="KW-0067">ATP-binding</keyword>
<organism evidence="8 9">
    <name type="scientific">Zingiber officinale</name>
    <name type="common">Ginger</name>
    <name type="synonym">Amomum zingiber</name>
    <dbReference type="NCBI Taxonomy" id="94328"/>
    <lineage>
        <taxon>Eukaryota</taxon>
        <taxon>Viridiplantae</taxon>
        <taxon>Streptophyta</taxon>
        <taxon>Embryophyta</taxon>
        <taxon>Tracheophyta</taxon>
        <taxon>Spermatophyta</taxon>
        <taxon>Magnoliopsida</taxon>
        <taxon>Liliopsida</taxon>
        <taxon>Zingiberales</taxon>
        <taxon>Zingiberaceae</taxon>
        <taxon>Zingiber</taxon>
    </lineage>
</organism>
<gene>
    <name evidence="8" type="ORF">ZIOFF_036547</name>
</gene>
<evidence type="ECO:0000256" key="6">
    <source>
        <dbReference type="SAM" id="MobiDB-lite"/>
    </source>
</evidence>
<dbReference type="GO" id="GO:0061631">
    <property type="term" value="F:ubiquitin conjugating enzyme activity"/>
    <property type="evidence" value="ECO:0007669"/>
    <property type="project" value="UniProtKB-EC"/>
</dbReference>
<feature type="domain" description="UBC core" evidence="7">
    <location>
        <begin position="235"/>
        <end position="395"/>
    </location>
</feature>
<evidence type="ECO:0000256" key="5">
    <source>
        <dbReference type="ARBA" id="ARBA00022840"/>
    </source>
</evidence>
<feature type="region of interest" description="Disordered" evidence="6">
    <location>
        <begin position="1"/>
        <end position="24"/>
    </location>
</feature>
<dbReference type="PANTHER" id="PTHR46116:SF41">
    <property type="entry name" value="UBIQUITIN-CONJUGATING ENZYME E2 25-RELATED"/>
    <property type="match status" value="1"/>
</dbReference>
<evidence type="ECO:0000313" key="9">
    <source>
        <dbReference type="Proteomes" id="UP000734854"/>
    </source>
</evidence>
<evidence type="ECO:0000256" key="3">
    <source>
        <dbReference type="ARBA" id="ARBA00022741"/>
    </source>
</evidence>
<evidence type="ECO:0000256" key="4">
    <source>
        <dbReference type="ARBA" id="ARBA00022786"/>
    </source>
</evidence>
<name>A0A8J5GBS7_ZINOF</name>
<evidence type="ECO:0000259" key="7">
    <source>
        <dbReference type="PROSITE" id="PS50127"/>
    </source>
</evidence>
<proteinExistence type="predicted"/>